<evidence type="ECO:0000256" key="9">
    <source>
        <dbReference type="ARBA" id="ARBA00023065"/>
    </source>
</evidence>
<feature type="transmembrane region" description="Helical" evidence="13">
    <location>
        <begin position="218"/>
        <end position="240"/>
    </location>
</feature>
<dbReference type="PANTHER" id="PTHR40659:SF1">
    <property type="entry name" value="NICKEL_COBALT EFFLUX SYSTEM RCNA"/>
    <property type="match status" value="1"/>
</dbReference>
<dbReference type="GO" id="GO:0015099">
    <property type="term" value="F:nickel cation transmembrane transporter activity"/>
    <property type="evidence" value="ECO:0007669"/>
    <property type="project" value="UniProtKB-UniRule"/>
</dbReference>
<keyword evidence="4 13" id="KW-0813">Transport</keyword>
<dbReference type="InterPro" id="IPR051224">
    <property type="entry name" value="NiCoT_RcnA"/>
</dbReference>
<comment type="function">
    <text evidence="1">Efflux system for nickel and cobalt.</text>
</comment>
<evidence type="ECO:0000256" key="3">
    <source>
        <dbReference type="ARBA" id="ARBA00022426"/>
    </source>
</evidence>
<keyword evidence="11 13" id="KW-0472">Membrane</keyword>
<evidence type="ECO:0000256" key="6">
    <source>
        <dbReference type="ARBA" id="ARBA00022596"/>
    </source>
</evidence>
<dbReference type="EMBL" id="CP038145">
    <property type="protein sequence ID" value="QBQ64494.1"/>
    <property type="molecule type" value="Genomic_DNA"/>
</dbReference>
<keyword evidence="7 13" id="KW-0812">Transmembrane</keyword>
<evidence type="ECO:0000313" key="14">
    <source>
        <dbReference type="EMBL" id="QBQ64494.1"/>
    </source>
</evidence>
<accession>A0A4P7CKK4</accession>
<evidence type="ECO:0000256" key="8">
    <source>
        <dbReference type="ARBA" id="ARBA00022989"/>
    </source>
</evidence>
<feature type="transmembrane region" description="Helical" evidence="13">
    <location>
        <begin position="293"/>
        <end position="313"/>
    </location>
</feature>
<dbReference type="GO" id="GO:0005886">
    <property type="term" value="C:plasma membrane"/>
    <property type="evidence" value="ECO:0007669"/>
    <property type="project" value="UniProtKB-SubCell"/>
</dbReference>
<comment type="subcellular location">
    <subcellularLocation>
        <location evidence="2 13">Cell membrane</location>
        <topology evidence="2 13">Multi-pass membrane protein</topology>
    </subcellularLocation>
</comment>
<evidence type="ECO:0000256" key="5">
    <source>
        <dbReference type="ARBA" id="ARBA00022475"/>
    </source>
</evidence>
<evidence type="ECO:0000256" key="1">
    <source>
        <dbReference type="ARBA" id="ARBA00002510"/>
    </source>
</evidence>
<dbReference type="KEGG" id="aio:EXH44_09800"/>
<dbReference type="RefSeq" id="WP_162857324.1">
    <property type="nucleotide sequence ID" value="NZ_CP038145.1"/>
</dbReference>
<keyword evidence="8 13" id="KW-1133">Transmembrane helix</keyword>
<keyword evidence="5" id="KW-1003">Cell membrane</keyword>
<reference evidence="14 15" key="1">
    <citation type="submission" date="2019-03" db="EMBL/GenBank/DDBJ databases">
        <authorList>
            <person name="Che Y."/>
            <person name="Zhou L."/>
        </authorList>
    </citation>
    <scope>NUCLEOTIDE SEQUENCE [LARGE SCALE GENOMIC DNA]</scope>
    <source>
        <strain evidence="14 15">AIFJ1607</strain>
    </source>
</reference>
<evidence type="ECO:0000256" key="2">
    <source>
        <dbReference type="ARBA" id="ARBA00004651"/>
    </source>
</evidence>
<evidence type="ECO:0000256" key="4">
    <source>
        <dbReference type="ARBA" id="ARBA00022448"/>
    </source>
</evidence>
<evidence type="ECO:0000256" key="10">
    <source>
        <dbReference type="ARBA" id="ARBA00023112"/>
    </source>
</evidence>
<dbReference type="AlphaFoldDB" id="A0A4P7CKK4"/>
<feature type="transmembrane region" description="Helical" evidence="13">
    <location>
        <begin position="142"/>
        <end position="162"/>
    </location>
</feature>
<dbReference type="GO" id="GO:0010045">
    <property type="term" value="P:response to nickel cation"/>
    <property type="evidence" value="ECO:0007669"/>
    <property type="project" value="TreeGrafter"/>
</dbReference>
<keyword evidence="10" id="KW-0921">Nickel transport</keyword>
<evidence type="ECO:0000256" key="12">
    <source>
        <dbReference type="ARBA" id="ARBA00023285"/>
    </source>
</evidence>
<dbReference type="GO" id="GO:0032025">
    <property type="term" value="P:response to cobalt ion"/>
    <property type="evidence" value="ECO:0007669"/>
    <property type="project" value="TreeGrafter"/>
</dbReference>
<keyword evidence="12" id="KW-0170">Cobalt</keyword>
<feature type="transmembrane region" description="Helical" evidence="13">
    <location>
        <begin position="57"/>
        <end position="79"/>
    </location>
</feature>
<protein>
    <recommendedName>
        <fullName evidence="13">Nickel/cobalt efflux system</fullName>
    </recommendedName>
</protein>
<evidence type="ECO:0000313" key="15">
    <source>
        <dbReference type="Proteomes" id="UP000294444"/>
    </source>
</evidence>
<dbReference type="GO" id="GO:0006824">
    <property type="term" value="P:cobalt ion transport"/>
    <property type="evidence" value="ECO:0007669"/>
    <property type="project" value="UniProtKB-KW"/>
</dbReference>
<feature type="transmembrane region" description="Helical" evidence="13">
    <location>
        <begin position="246"/>
        <end position="272"/>
    </location>
</feature>
<sequence length="328" mass="36506">MSIKAKYWVGIAVGLVALFAIYQAYPYLLFQVSEWQREFNFALSGALNRLNENQQQAGLTLMAVSFIYGVFHAVGPGHGKFILTSYLSFEQTKLPQAVKITLLSALVQGLVAIGLVTIIVVIFTLSRSYFNVALKWVERGSFAVMVLFGVYFCYQACKAFFFQTKPKSFTIKKLQKNSEKSPLVMTPVHQHDEHCGCGHKHLPSSSEIATATDWKSTLMLIFSIGLRPCSGAILVLFLAYTLDLYLWGVASALLMAVGTGVTLSLFAWIVLFAREKAVKMGCWYLSISTNKQISYFGKLLVGVVLIIFGITLFHSSLLDTSQNLLFKR</sequence>
<dbReference type="InterPro" id="IPR011541">
    <property type="entry name" value="Ni/Co_transpt_high_affinity"/>
</dbReference>
<keyword evidence="6" id="KW-0533">Nickel</keyword>
<evidence type="ECO:0000256" key="11">
    <source>
        <dbReference type="ARBA" id="ARBA00023136"/>
    </source>
</evidence>
<keyword evidence="15" id="KW-1185">Reference proteome</keyword>
<proteinExistence type="inferred from homology"/>
<comment type="similarity">
    <text evidence="13">Belongs to the NiCoT transporter (TC 2.A.52) family.</text>
</comment>
<keyword evidence="9" id="KW-0406">Ion transport</keyword>
<dbReference type="Pfam" id="PF03824">
    <property type="entry name" value="NicO"/>
    <property type="match status" value="1"/>
</dbReference>
<dbReference type="GO" id="GO:0046583">
    <property type="term" value="F:monoatomic cation efflux transmembrane transporter activity"/>
    <property type="evidence" value="ECO:0007669"/>
    <property type="project" value="TreeGrafter"/>
</dbReference>
<name>A0A4P7CKK4_9PAST</name>
<feature type="transmembrane region" description="Helical" evidence="13">
    <location>
        <begin position="7"/>
        <end position="25"/>
    </location>
</feature>
<keyword evidence="3" id="KW-0171">Cobalt transport</keyword>
<dbReference type="Proteomes" id="UP000294444">
    <property type="component" value="Chromosome"/>
</dbReference>
<evidence type="ECO:0000256" key="13">
    <source>
        <dbReference type="RuleBase" id="RU362101"/>
    </source>
</evidence>
<gene>
    <name evidence="14" type="ORF">EXH44_09800</name>
</gene>
<dbReference type="PANTHER" id="PTHR40659">
    <property type="entry name" value="NICKEL/COBALT EFFLUX SYSTEM RCNA"/>
    <property type="match status" value="1"/>
</dbReference>
<evidence type="ECO:0000256" key="7">
    <source>
        <dbReference type="ARBA" id="ARBA00022692"/>
    </source>
</evidence>
<organism evidence="14 15">
    <name type="scientific">Actinobacillus indolicus</name>
    <dbReference type="NCBI Taxonomy" id="51049"/>
    <lineage>
        <taxon>Bacteria</taxon>
        <taxon>Pseudomonadati</taxon>
        <taxon>Pseudomonadota</taxon>
        <taxon>Gammaproteobacteria</taxon>
        <taxon>Pasteurellales</taxon>
        <taxon>Pasteurellaceae</taxon>
        <taxon>Actinobacillus</taxon>
    </lineage>
</organism>
<feature type="transmembrane region" description="Helical" evidence="13">
    <location>
        <begin position="100"/>
        <end position="122"/>
    </location>
</feature>